<feature type="chain" id="PRO_5003320455" evidence="7">
    <location>
        <begin position="28"/>
        <end position="686"/>
    </location>
</feature>
<dbReference type="Pfam" id="PF05649">
    <property type="entry name" value="Peptidase_M13_N"/>
    <property type="match status" value="1"/>
</dbReference>
<dbReference type="PANTHER" id="PTHR11733:SF211">
    <property type="entry name" value="OLIGOPEPTIDASE LIPOPROTEIN M13 FAMILY"/>
    <property type="match status" value="1"/>
</dbReference>
<dbReference type="PROSITE" id="PS51885">
    <property type="entry name" value="NEPRILYSIN"/>
    <property type="match status" value="1"/>
</dbReference>
<dbReference type="GO" id="GO:0016485">
    <property type="term" value="P:protein processing"/>
    <property type="evidence" value="ECO:0007669"/>
    <property type="project" value="TreeGrafter"/>
</dbReference>
<dbReference type="PRINTS" id="PR00786">
    <property type="entry name" value="NEPRILYSIN"/>
</dbReference>
<organism evidence="10 11">
    <name type="scientific">Asticcacaulis biprosthecium C19</name>
    <dbReference type="NCBI Taxonomy" id="715226"/>
    <lineage>
        <taxon>Bacteria</taxon>
        <taxon>Pseudomonadati</taxon>
        <taxon>Pseudomonadota</taxon>
        <taxon>Alphaproteobacteria</taxon>
        <taxon>Caulobacterales</taxon>
        <taxon>Caulobacteraceae</taxon>
        <taxon>Asticcacaulis</taxon>
    </lineage>
</organism>
<evidence type="ECO:0000313" key="11">
    <source>
        <dbReference type="Proteomes" id="UP000006512"/>
    </source>
</evidence>
<evidence type="ECO:0000256" key="1">
    <source>
        <dbReference type="ARBA" id="ARBA00001947"/>
    </source>
</evidence>
<feature type="domain" description="Peptidase M13 C-terminal" evidence="8">
    <location>
        <begin position="483"/>
        <end position="683"/>
    </location>
</feature>
<evidence type="ECO:0000256" key="2">
    <source>
        <dbReference type="ARBA" id="ARBA00022670"/>
    </source>
</evidence>
<dbReference type="PANTHER" id="PTHR11733">
    <property type="entry name" value="ZINC METALLOPROTEASE FAMILY M13 NEPRILYSIN-RELATED"/>
    <property type="match status" value="1"/>
</dbReference>
<feature type="signal peptide" evidence="7">
    <location>
        <begin position="1"/>
        <end position="27"/>
    </location>
</feature>
<evidence type="ECO:0000256" key="5">
    <source>
        <dbReference type="ARBA" id="ARBA00022833"/>
    </source>
</evidence>
<keyword evidence="3" id="KW-0479">Metal-binding</keyword>
<keyword evidence="5" id="KW-0862">Zinc</keyword>
<evidence type="ECO:0000256" key="7">
    <source>
        <dbReference type="SAM" id="SignalP"/>
    </source>
</evidence>
<dbReference type="STRING" id="715226.ABI_47600"/>
<dbReference type="Gene3D" id="3.40.390.10">
    <property type="entry name" value="Collagenase (Catalytic Domain)"/>
    <property type="match status" value="1"/>
</dbReference>
<dbReference type="HOGENOM" id="CLU_006187_7_2_5"/>
<evidence type="ECO:0000256" key="3">
    <source>
        <dbReference type="ARBA" id="ARBA00022723"/>
    </source>
</evidence>
<gene>
    <name evidence="10" type="ORF">ABI_47600</name>
</gene>
<dbReference type="Gene3D" id="1.10.1380.10">
    <property type="entry name" value="Neutral endopeptidase , domain2"/>
    <property type="match status" value="1"/>
</dbReference>
<evidence type="ECO:0000256" key="4">
    <source>
        <dbReference type="ARBA" id="ARBA00022801"/>
    </source>
</evidence>
<dbReference type="InterPro" id="IPR018497">
    <property type="entry name" value="Peptidase_M13_C"/>
</dbReference>
<protein>
    <submittedName>
        <fullName evidence="10">Peptidase family M13 family protein</fullName>
    </submittedName>
</protein>
<dbReference type="InterPro" id="IPR000718">
    <property type="entry name" value="Peptidase_M13"/>
</dbReference>
<dbReference type="GO" id="GO:0046872">
    <property type="term" value="F:metal ion binding"/>
    <property type="evidence" value="ECO:0007669"/>
    <property type="project" value="UniProtKB-KW"/>
</dbReference>
<dbReference type="GO" id="GO:0004222">
    <property type="term" value="F:metalloendopeptidase activity"/>
    <property type="evidence" value="ECO:0007669"/>
    <property type="project" value="InterPro"/>
</dbReference>
<keyword evidence="11" id="KW-1185">Reference proteome</keyword>
<dbReference type="Proteomes" id="UP000006512">
    <property type="component" value="Unassembled WGS sequence"/>
</dbReference>
<keyword evidence="4" id="KW-0378">Hydrolase</keyword>
<keyword evidence="6" id="KW-0482">Metalloprotease</keyword>
<dbReference type="OrthoDB" id="9775677at2"/>
<sequence>MSLRPSRTSATAIALVFSTLMTGVALAEPVHDVDLVGIDASVKPGDDFYRYANGTWITSAEIPADRSSYGPSAVLVEKTSEQVRALIQDAAAGNAPAGSNAQKVGDYYAAFMDEAAIETKGLQPLAAEFAAIDAITDKAGLATYFGSHLRADVDALNATDLYTDNLFGFWAQQGFEAPERVVAYLMQGGLGMPDRDYYVDPSEKMAALRTRYQQHIVTMLTLANVPDAEARAAQIMALETDIAKNHATRLDTSDVSKANNPWTRDQFAVKAPGLDWDAYFKAAGLSGQNDFIVWQPSAIAGSSALVASQPLDIWKVYLRYRLLDHYAQVLPKSFYDEVFSFYGTALQGTPKMRDRWKRAISATNGALGEAVGQLYVERHFPPQAKAKIQAMVDNEIAAYRVRMEKLDWMSPETKAKALAKLGTLKVGVGYPDRWIDYSGQEVVRGDAVGNMQRAERFNYERNLAKLGKAPDHYEWVMTPQTVNAVNLPMANALNFPAAILQPPYFDPEADSAFNYGGIGATIGHEISHSFDDMGAMFDDKGRLINWWTAEDLKHFKAAGAALARQYDAYCPFTDLCLNGELVLSENIADVAGLAAAYDAYKMSLGGKPDVVKNGLTGDQRFFIAFAQSWRDKTREAALRQQILTDGHAPDEYRGDTVRNLDAWYEAFKVTPDQRQYLKPEDRVQVW</sequence>
<evidence type="ECO:0000313" key="10">
    <source>
        <dbReference type="EMBL" id="EGF89412.1"/>
    </source>
</evidence>
<dbReference type="InterPro" id="IPR024079">
    <property type="entry name" value="MetalloPept_cat_dom_sf"/>
</dbReference>
<dbReference type="CDD" id="cd08662">
    <property type="entry name" value="M13"/>
    <property type="match status" value="1"/>
</dbReference>
<dbReference type="InterPro" id="IPR008753">
    <property type="entry name" value="Peptidase_M13_N"/>
</dbReference>
<dbReference type="AlphaFoldDB" id="F4QUB2"/>
<feature type="domain" description="Peptidase M13 N-terminal" evidence="9">
    <location>
        <begin position="44"/>
        <end position="431"/>
    </location>
</feature>
<dbReference type="SUPFAM" id="SSF55486">
    <property type="entry name" value="Metalloproteases ('zincins'), catalytic domain"/>
    <property type="match status" value="1"/>
</dbReference>
<comment type="cofactor">
    <cofactor evidence="1">
        <name>Zn(2+)</name>
        <dbReference type="ChEBI" id="CHEBI:29105"/>
    </cofactor>
</comment>
<proteinExistence type="predicted"/>
<accession>F4QUB2</accession>
<evidence type="ECO:0000256" key="6">
    <source>
        <dbReference type="ARBA" id="ARBA00023049"/>
    </source>
</evidence>
<reference evidence="11" key="1">
    <citation type="submission" date="2011-03" db="EMBL/GenBank/DDBJ databases">
        <title>Draft genome sequence of Brevundimonas diminuta.</title>
        <authorList>
            <person name="Brown P.J.B."/>
            <person name="Buechlein A."/>
            <person name="Hemmerich C."/>
            <person name="Brun Y.V."/>
        </authorList>
    </citation>
    <scope>NUCLEOTIDE SEQUENCE [LARGE SCALE GENOMIC DNA]</scope>
    <source>
        <strain evidence="11">C19</strain>
    </source>
</reference>
<keyword evidence="7" id="KW-0732">Signal</keyword>
<dbReference type="InterPro" id="IPR042089">
    <property type="entry name" value="Peptidase_M13_dom_2"/>
</dbReference>
<keyword evidence="2" id="KW-0645">Protease</keyword>
<dbReference type="GO" id="GO:0005886">
    <property type="term" value="C:plasma membrane"/>
    <property type="evidence" value="ECO:0007669"/>
    <property type="project" value="TreeGrafter"/>
</dbReference>
<dbReference type="RefSeq" id="WP_006275534.1">
    <property type="nucleotide sequence ID" value="NZ_GL883081.1"/>
</dbReference>
<dbReference type="EMBL" id="GL883081">
    <property type="protein sequence ID" value="EGF89412.1"/>
    <property type="molecule type" value="Genomic_DNA"/>
</dbReference>
<evidence type="ECO:0000259" key="8">
    <source>
        <dbReference type="Pfam" id="PF01431"/>
    </source>
</evidence>
<dbReference type="Pfam" id="PF01431">
    <property type="entry name" value="Peptidase_M13"/>
    <property type="match status" value="1"/>
</dbReference>
<name>F4QUB2_9CAUL</name>
<evidence type="ECO:0000259" key="9">
    <source>
        <dbReference type="Pfam" id="PF05649"/>
    </source>
</evidence>
<dbReference type="eggNOG" id="COG3590">
    <property type="taxonomic scope" value="Bacteria"/>
</dbReference>